<accession>A0A4U9WEC4</accession>
<evidence type="ECO:0000313" key="2">
    <source>
        <dbReference type="EMBL" id="VTR57276.1"/>
    </source>
</evidence>
<dbReference type="AlphaFoldDB" id="A0A4U9WEC4"/>
<proteinExistence type="predicted"/>
<organism evidence="2">
    <name type="scientific">Serratia fonticola</name>
    <dbReference type="NCBI Taxonomy" id="47917"/>
    <lineage>
        <taxon>Bacteria</taxon>
        <taxon>Pseudomonadati</taxon>
        <taxon>Pseudomonadota</taxon>
        <taxon>Gammaproteobacteria</taxon>
        <taxon>Enterobacterales</taxon>
        <taxon>Yersiniaceae</taxon>
        <taxon>Serratia</taxon>
    </lineage>
</organism>
<feature type="region of interest" description="Disordered" evidence="1">
    <location>
        <begin position="1"/>
        <end position="22"/>
    </location>
</feature>
<sequence>MDPMHGTYLHSSSHSMAEGDRKADMALEPTDSGFIFKKNGQIGVNFDWVEFGSSGAYWMRLSIPYKKRFGPGGHFWIIAWWCRKIKITAGYSSGVSAK</sequence>
<dbReference type="SUPFAM" id="SSF55961">
    <property type="entry name" value="Bet v1-like"/>
    <property type="match status" value="1"/>
</dbReference>
<evidence type="ECO:0000256" key="1">
    <source>
        <dbReference type="SAM" id="MobiDB-lite"/>
    </source>
</evidence>
<dbReference type="EMBL" id="CABEEZ010000141">
    <property type="protein sequence ID" value="VTR57276.1"/>
    <property type="molecule type" value="Genomic_DNA"/>
</dbReference>
<name>A0A4U9WEC4_SERFO</name>
<gene>
    <name evidence="2" type="ORF">NCTC12965_07333</name>
</gene>
<reference evidence="2" key="1">
    <citation type="submission" date="2019-05" db="EMBL/GenBank/DDBJ databases">
        <authorList>
            <consortium name="Pathogen Informatics"/>
        </authorList>
    </citation>
    <scope>NUCLEOTIDE SEQUENCE [LARGE SCALE GENOMIC DNA]</scope>
    <source>
        <strain evidence="2">NCTC12965</strain>
    </source>
</reference>
<protein>
    <submittedName>
        <fullName evidence="2">Uncharacterized protein</fullName>
    </submittedName>
</protein>